<dbReference type="Proteomes" id="UP001519363">
    <property type="component" value="Unassembled WGS sequence"/>
</dbReference>
<keyword evidence="3" id="KW-1185">Reference proteome</keyword>
<dbReference type="CDD" id="cd00093">
    <property type="entry name" value="HTH_XRE"/>
    <property type="match status" value="1"/>
</dbReference>
<dbReference type="EMBL" id="JAGIOO010000001">
    <property type="protein sequence ID" value="MBP2472666.1"/>
    <property type="molecule type" value="Genomic_DNA"/>
</dbReference>
<dbReference type="SUPFAM" id="SSF47413">
    <property type="entry name" value="lambda repressor-like DNA-binding domains"/>
    <property type="match status" value="1"/>
</dbReference>
<evidence type="ECO:0000313" key="2">
    <source>
        <dbReference type="EMBL" id="MBP2472666.1"/>
    </source>
</evidence>
<dbReference type="Pfam" id="PF13560">
    <property type="entry name" value="HTH_31"/>
    <property type="match status" value="1"/>
</dbReference>
<dbReference type="Gene3D" id="3.30.450.180">
    <property type="match status" value="1"/>
</dbReference>
<dbReference type="PANTHER" id="PTHR35010:SF2">
    <property type="entry name" value="BLL4672 PROTEIN"/>
    <property type="match status" value="1"/>
</dbReference>
<dbReference type="InterPro" id="IPR001387">
    <property type="entry name" value="Cro/C1-type_HTH"/>
</dbReference>
<dbReference type="PROSITE" id="PS50943">
    <property type="entry name" value="HTH_CROC1"/>
    <property type="match status" value="1"/>
</dbReference>
<proteinExistence type="predicted"/>
<evidence type="ECO:0000259" key="1">
    <source>
        <dbReference type="PROSITE" id="PS50943"/>
    </source>
</evidence>
<dbReference type="RefSeq" id="WP_086789715.1">
    <property type="nucleotide sequence ID" value="NZ_JAGIOO010000001.1"/>
</dbReference>
<feature type="domain" description="HTH cro/C1-type" evidence="1">
    <location>
        <begin position="38"/>
        <end position="85"/>
    </location>
</feature>
<dbReference type="InterPro" id="IPR010982">
    <property type="entry name" value="Lambda_DNA-bd_dom_sf"/>
</dbReference>
<accession>A0ABS5A7V1</accession>
<name>A0ABS5A7V1_9PSEU</name>
<sequence length="276" mass="30146">MAATAGDYPLGDFLRTRRERLSPAAAGLPEAPRRRVPGLRREEVALLAGVSTDYYTRVEQGRERHPSSDMLNALSKALRLDEEDTAHLHHLAVTTRRQRKARGERVSPHLLRLLNGWPDTPAQVVALNGDVLARNALAEVLHDGFTLSDNLARMVFLDPSGREFYRDWQHAASAVVAKLHHAASANPFDARLVELVGELALRSVPFRQLWARAATPKPRGTLRFLHPRVGELDLSCQSFTVNGAPGQELLVFQAEPASASADALALLGTLSATGGL</sequence>
<dbReference type="PANTHER" id="PTHR35010">
    <property type="entry name" value="BLL4672 PROTEIN-RELATED"/>
    <property type="match status" value="1"/>
</dbReference>
<organism evidence="2 3">
    <name type="scientific">Crossiella equi</name>
    <dbReference type="NCBI Taxonomy" id="130796"/>
    <lineage>
        <taxon>Bacteria</taxon>
        <taxon>Bacillati</taxon>
        <taxon>Actinomycetota</taxon>
        <taxon>Actinomycetes</taxon>
        <taxon>Pseudonocardiales</taxon>
        <taxon>Pseudonocardiaceae</taxon>
        <taxon>Crossiella</taxon>
    </lineage>
</organism>
<reference evidence="2 3" key="1">
    <citation type="submission" date="2021-03" db="EMBL/GenBank/DDBJ databases">
        <title>Sequencing the genomes of 1000 actinobacteria strains.</title>
        <authorList>
            <person name="Klenk H.-P."/>
        </authorList>
    </citation>
    <scope>NUCLEOTIDE SEQUENCE [LARGE SCALE GENOMIC DNA]</scope>
    <source>
        <strain evidence="2 3">DSM 44580</strain>
    </source>
</reference>
<protein>
    <submittedName>
        <fullName evidence="2">Transcriptional regulator with XRE-family HTH domain</fullName>
    </submittedName>
</protein>
<gene>
    <name evidence="2" type="ORF">JOF53_001538</name>
</gene>
<dbReference type="SMART" id="SM00530">
    <property type="entry name" value="HTH_XRE"/>
    <property type="match status" value="1"/>
</dbReference>
<dbReference type="Gene3D" id="1.10.260.40">
    <property type="entry name" value="lambda repressor-like DNA-binding domains"/>
    <property type="match status" value="1"/>
</dbReference>
<evidence type="ECO:0000313" key="3">
    <source>
        <dbReference type="Proteomes" id="UP001519363"/>
    </source>
</evidence>
<dbReference type="Pfam" id="PF17765">
    <property type="entry name" value="MLTR_LBD"/>
    <property type="match status" value="1"/>
</dbReference>
<dbReference type="InterPro" id="IPR041413">
    <property type="entry name" value="MLTR_LBD"/>
</dbReference>
<comment type="caution">
    <text evidence="2">The sequence shown here is derived from an EMBL/GenBank/DDBJ whole genome shotgun (WGS) entry which is preliminary data.</text>
</comment>